<keyword evidence="2" id="KW-1185">Reference proteome</keyword>
<dbReference type="AlphaFoldDB" id="G4YQM2"/>
<evidence type="ECO:0000313" key="2">
    <source>
        <dbReference type="Proteomes" id="UP000002640"/>
    </source>
</evidence>
<gene>
    <name evidence="1" type="ORF">PHYSODRAFT_323694</name>
</gene>
<sequence>MMDKVQSTAVIAANIVLPGSGALVNSAFELGKVLLQVAQVLSGLEEKASAFKTQQTNIIEDVEDFRWALDMLQRVKNQDKLTAGLQKLIMKFEAEVRNYDRVVDKYSKKNILKQLVFHQEVDNASLNAKKTKEKLVERLTTECSIDGSVNFRSAVPIAAPIEERNKRYMKFVDSTEAMTAMGDPDNQKEILATFSCLGRRNDVTMQNTLDTRDGVVSVIKEKLWASSSRTVRDEISNLPDWYVTEDEVEIDMSMFIGFG</sequence>
<protein>
    <submittedName>
        <fullName evidence="1">Uncharacterized protein</fullName>
    </submittedName>
</protein>
<proteinExistence type="predicted"/>
<dbReference type="GeneID" id="20644997"/>
<dbReference type="KEGG" id="psoj:PHYSODRAFT_323694"/>
<dbReference type="InParanoid" id="G4YQM2"/>
<dbReference type="RefSeq" id="XP_009517561.1">
    <property type="nucleotide sequence ID" value="XM_009519266.1"/>
</dbReference>
<name>G4YQM2_PHYSP</name>
<organism evidence="1 2">
    <name type="scientific">Phytophthora sojae (strain P6497)</name>
    <name type="common">Soybean stem and root rot agent</name>
    <name type="synonym">Phytophthora megasperma f. sp. glycines</name>
    <dbReference type="NCBI Taxonomy" id="1094619"/>
    <lineage>
        <taxon>Eukaryota</taxon>
        <taxon>Sar</taxon>
        <taxon>Stramenopiles</taxon>
        <taxon>Oomycota</taxon>
        <taxon>Peronosporomycetes</taxon>
        <taxon>Peronosporales</taxon>
        <taxon>Peronosporaceae</taxon>
        <taxon>Phytophthora</taxon>
    </lineage>
</organism>
<accession>G4YQM2</accession>
<dbReference type="EMBL" id="JH159151">
    <property type="protein sequence ID" value="EGZ30286.1"/>
    <property type="molecule type" value="Genomic_DNA"/>
</dbReference>
<reference evidence="1 2" key="1">
    <citation type="journal article" date="2006" name="Science">
        <title>Phytophthora genome sequences uncover evolutionary origins and mechanisms of pathogenesis.</title>
        <authorList>
            <person name="Tyler B.M."/>
            <person name="Tripathy S."/>
            <person name="Zhang X."/>
            <person name="Dehal P."/>
            <person name="Jiang R.H."/>
            <person name="Aerts A."/>
            <person name="Arredondo F.D."/>
            <person name="Baxter L."/>
            <person name="Bensasson D."/>
            <person name="Beynon J.L."/>
            <person name="Chapman J."/>
            <person name="Damasceno C.M."/>
            <person name="Dorrance A.E."/>
            <person name="Dou D."/>
            <person name="Dickerman A.W."/>
            <person name="Dubchak I.L."/>
            <person name="Garbelotto M."/>
            <person name="Gijzen M."/>
            <person name="Gordon S.G."/>
            <person name="Govers F."/>
            <person name="Grunwald N.J."/>
            <person name="Huang W."/>
            <person name="Ivors K.L."/>
            <person name="Jones R.W."/>
            <person name="Kamoun S."/>
            <person name="Krampis K."/>
            <person name="Lamour K.H."/>
            <person name="Lee M.K."/>
            <person name="McDonald W.H."/>
            <person name="Medina M."/>
            <person name="Meijer H.J."/>
            <person name="Nordberg E.K."/>
            <person name="Maclean D.J."/>
            <person name="Ospina-Giraldo M.D."/>
            <person name="Morris P.F."/>
            <person name="Phuntumart V."/>
            <person name="Putnam N.H."/>
            <person name="Rash S."/>
            <person name="Rose J.K."/>
            <person name="Sakihama Y."/>
            <person name="Salamov A.A."/>
            <person name="Savidor A."/>
            <person name="Scheuring C.F."/>
            <person name="Smith B.M."/>
            <person name="Sobral B.W."/>
            <person name="Terry A."/>
            <person name="Torto-Alalibo T.A."/>
            <person name="Win J."/>
            <person name="Xu Z."/>
            <person name="Zhang H."/>
            <person name="Grigoriev I.V."/>
            <person name="Rokhsar D.S."/>
            <person name="Boore J.L."/>
        </authorList>
    </citation>
    <scope>NUCLEOTIDE SEQUENCE [LARGE SCALE GENOMIC DNA]</scope>
    <source>
        <strain evidence="1 2">P6497</strain>
    </source>
</reference>
<dbReference type="Proteomes" id="UP000002640">
    <property type="component" value="Unassembled WGS sequence"/>
</dbReference>
<evidence type="ECO:0000313" key="1">
    <source>
        <dbReference type="EMBL" id="EGZ30286.1"/>
    </source>
</evidence>